<sequence length="93" mass="10520">MVEKGAIASFFDTLIGTVMLVLLAAGLIAITLTWRASDLEFLGGGQVRVTESTWWGLEKKVTKLEWSAQESWLEIDQNEVRIPLRNRAMRLEN</sequence>
<evidence type="ECO:0000313" key="3">
    <source>
        <dbReference type="Proteomes" id="UP000680116"/>
    </source>
</evidence>
<keyword evidence="1" id="KW-0472">Membrane</keyword>
<feature type="transmembrane region" description="Helical" evidence="1">
    <location>
        <begin position="6"/>
        <end position="32"/>
    </location>
</feature>
<keyword evidence="3" id="KW-1185">Reference proteome</keyword>
<reference evidence="2 3" key="1">
    <citation type="submission" date="2021-04" db="EMBL/GenBank/DDBJ databases">
        <authorList>
            <person name="Rodrigo-Torres L."/>
            <person name="Arahal R. D."/>
            <person name="Lucena T."/>
        </authorList>
    </citation>
    <scope>NUCLEOTIDE SEQUENCE [LARGE SCALE GENOMIC DNA]</scope>
    <source>
        <strain evidence="2 3">CECT 30171</strain>
    </source>
</reference>
<accession>A0ABM8UEJ4</accession>
<protein>
    <recommendedName>
        <fullName evidence="4">AsmA family protein</fullName>
    </recommendedName>
</protein>
<name>A0ABM8UEJ4_9GAMM</name>
<keyword evidence="1" id="KW-1133">Transmembrane helix</keyword>
<keyword evidence="1" id="KW-0812">Transmembrane</keyword>
<gene>
    <name evidence="2" type="ORF">LYB30171_01099</name>
</gene>
<evidence type="ECO:0008006" key="4">
    <source>
        <dbReference type="Google" id="ProtNLM"/>
    </source>
</evidence>
<proteinExistence type="predicted"/>
<organism evidence="2 3">
    <name type="scientific">Novilysobacter luteus</name>
    <dbReference type="NCBI Taxonomy" id="2822368"/>
    <lineage>
        <taxon>Bacteria</taxon>
        <taxon>Pseudomonadati</taxon>
        <taxon>Pseudomonadota</taxon>
        <taxon>Gammaproteobacteria</taxon>
        <taxon>Lysobacterales</taxon>
        <taxon>Lysobacteraceae</taxon>
        <taxon>Novilysobacter</taxon>
    </lineage>
</organism>
<dbReference type="EMBL" id="OU015430">
    <property type="protein sequence ID" value="CAG4971977.1"/>
    <property type="molecule type" value="Genomic_DNA"/>
</dbReference>
<evidence type="ECO:0000256" key="1">
    <source>
        <dbReference type="SAM" id="Phobius"/>
    </source>
</evidence>
<evidence type="ECO:0000313" key="2">
    <source>
        <dbReference type="EMBL" id="CAG4971977.1"/>
    </source>
</evidence>
<dbReference type="Proteomes" id="UP000680116">
    <property type="component" value="Chromosome"/>
</dbReference>